<dbReference type="EC" id="2.7.9.4" evidence="3"/>
<dbReference type="EMBL" id="PDCK01000045">
    <property type="protein sequence ID" value="PRQ20966.1"/>
    <property type="molecule type" value="Genomic_DNA"/>
</dbReference>
<dbReference type="InterPro" id="IPR013815">
    <property type="entry name" value="ATP_grasp_subdomain_1"/>
</dbReference>
<evidence type="ECO:0000313" key="4">
    <source>
        <dbReference type="Proteomes" id="UP000238479"/>
    </source>
</evidence>
<dbReference type="OMA" id="MSYHEDE"/>
<proteinExistence type="inferred from homology"/>
<gene>
    <name evidence="3" type="ORF">RchiOBHm_Chr7g0233921</name>
</gene>
<sequence length="87" mass="10019">MNAPLSLTHQLKSIMKSTSRIPWPGDEGDERWNQAWCEIKKVWASKWNERAFISCKKAKLDDEDICIAVLIQEIICADYASVIHTKN</sequence>
<dbReference type="InterPro" id="IPR002192">
    <property type="entry name" value="PPDK_AMP/ATP-bd"/>
</dbReference>
<dbReference type="Pfam" id="PF01326">
    <property type="entry name" value="PPDK_N"/>
    <property type="match status" value="1"/>
</dbReference>
<dbReference type="PANTHER" id="PTHR46999:SF4">
    <property type="entry name" value="ALPHA-GLUCAN WATER DIKINASE 2"/>
    <property type="match status" value="1"/>
</dbReference>
<reference evidence="3 4" key="1">
    <citation type="journal article" date="2018" name="Nat. Genet.">
        <title>The Rosa genome provides new insights in the design of modern roses.</title>
        <authorList>
            <person name="Bendahmane M."/>
        </authorList>
    </citation>
    <scope>NUCLEOTIDE SEQUENCE [LARGE SCALE GENOMIC DNA]</scope>
    <source>
        <strain evidence="4">cv. Old Blush</strain>
    </source>
</reference>
<feature type="domain" description="Pyruvate phosphate dikinase AMP/ATP-binding" evidence="2">
    <location>
        <begin position="37"/>
        <end position="86"/>
    </location>
</feature>
<dbReference type="Gramene" id="PRQ20966">
    <property type="protein sequence ID" value="PRQ20966"/>
    <property type="gene ID" value="RchiOBHm_Chr7g0233921"/>
</dbReference>
<dbReference type="Gene3D" id="3.30.1490.20">
    <property type="entry name" value="ATP-grasp fold, A domain"/>
    <property type="match status" value="1"/>
</dbReference>
<comment type="similarity">
    <text evidence="1">Belongs to the PEP-utilizing enzyme family.</text>
</comment>
<keyword evidence="4" id="KW-1185">Reference proteome</keyword>
<evidence type="ECO:0000259" key="2">
    <source>
        <dbReference type="Pfam" id="PF01326"/>
    </source>
</evidence>
<keyword evidence="3" id="KW-0418">Kinase</keyword>
<comment type="caution">
    <text evidence="3">The sequence shown here is derived from an EMBL/GenBank/DDBJ whole genome shotgun (WGS) entry which is preliminary data.</text>
</comment>
<protein>
    <submittedName>
        <fullName evidence="3">Putative alpha-glucan, water dikinase</fullName>
        <ecNumber evidence="3">2.7.9.4</ecNumber>
    </submittedName>
</protein>
<dbReference type="GO" id="GO:0005524">
    <property type="term" value="F:ATP binding"/>
    <property type="evidence" value="ECO:0007669"/>
    <property type="project" value="InterPro"/>
</dbReference>
<dbReference type="GO" id="GO:0050521">
    <property type="term" value="F:alpha-glucan, water dikinase activity"/>
    <property type="evidence" value="ECO:0007669"/>
    <property type="project" value="UniProtKB-EC"/>
</dbReference>
<dbReference type="STRING" id="74649.A0A2P6PGA9"/>
<evidence type="ECO:0000256" key="1">
    <source>
        <dbReference type="ARBA" id="ARBA00007837"/>
    </source>
</evidence>
<accession>A0A2P6PGA9</accession>
<evidence type="ECO:0000313" key="3">
    <source>
        <dbReference type="EMBL" id="PRQ20966.1"/>
    </source>
</evidence>
<dbReference type="SUPFAM" id="SSF56059">
    <property type="entry name" value="Glutathione synthetase ATP-binding domain-like"/>
    <property type="match status" value="1"/>
</dbReference>
<keyword evidence="3" id="KW-0808">Transferase</keyword>
<dbReference type="Proteomes" id="UP000238479">
    <property type="component" value="Chromosome 7"/>
</dbReference>
<dbReference type="AlphaFoldDB" id="A0A2P6PGA9"/>
<dbReference type="PANTHER" id="PTHR46999">
    <property type="entry name" value="ALPHA-GLUCAN WATER DIKINASE 1, CHLOROPLASTIC-RELATED"/>
    <property type="match status" value="1"/>
</dbReference>
<name>A0A2P6PGA9_ROSCH</name>
<organism evidence="3 4">
    <name type="scientific">Rosa chinensis</name>
    <name type="common">China rose</name>
    <dbReference type="NCBI Taxonomy" id="74649"/>
    <lineage>
        <taxon>Eukaryota</taxon>
        <taxon>Viridiplantae</taxon>
        <taxon>Streptophyta</taxon>
        <taxon>Embryophyta</taxon>
        <taxon>Tracheophyta</taxon>
        <taxon>Spermatophyta</taxon>
        <taxon>Magnoliopsida</taxon>
        <taxon>eudicotyledons</taxon>
        <taxon>Gunneridae</taxon>
        <taxon>Pentapetalae</taxon>
        <taxon>rosids</taxon>
        <taxon>fabids</taxon>
        <taxon>Rosales</taxon>
        <taxon>Rosaceae</taxon>
        <taxon>Rosoideae</taxon>
        <taxon>Rosoideae incertae sedis</taxon>
        <taxon>Rosa</taxon>
    </lineage>
</organism>